<name>Q4UJ33_THEAN</name>
<dbReference type="Proteomes" id="UP000001950">
    <property type="component" value="Chromosome 1"/>
</dbReference>
<feature type="compositionally biased region" description="Polar residues" evidence="1">
    <location>
        <begin position="282"/>
        <end position="291"/>
    </location>
</feature>
<dbReference type="VEuPathDB" id="PiroplasmaDB:TA09615"/>
<feature type="compositionally biased region" description="Acidic residues" evidence="1">
    <location>
        <begin position="708"/>
        <end position="720"/>
    </location>
</feature>
<feature type="signal peptide" evidence="2">
    <location>
        <begin position="1"/>
        <end position="17"/>
    </location>
</feature>
<keyword evidence="2" id="KW-0732">Signal</keyword>
<keyword evidence="4" id="KW-1185">Reference proteome</keyword>
<dbReference type="SUPFAM" id="SSF53474">
    <property type="entry name" value="alpha/beta-Hydrolases"/>
    <property type="match status" value="1"/>
</dbReference>
<sequence>MKLIILIILNISLQNYSCNINSKNNPQQTINPLESTNLQESTNIHETTTKFRNTKNVETLENVENSENMEQSEKLDEIEFDEKLVLNILKRRPKGFEVIRQNYYGIDILVFIPYGIITEIIDSNGIIWKNYNNIKYIKVTTFKHNSKLLHIQFFNSPVTVLGQTDSNGPKVSSSKGISSTTGTVGASTVTEGKGANDTFSTPGKGANSTLMECTPGKGANFTLMECTSGKGANSTATECTSRKGANSMPMECTPGKGANSMPMECTIGNSTEGSKGAIGTRFESQSSNTTGREPDTVTEVTEIYYHRNGRVWNEIDEENFYNIFNIIRMESSCLGKYTIYLNDKNSHRNVIWNHSDERYATYAPASGIRINKLCDYNWGPICLKSIWRTKKNEYLLYTSVFNKIKPKLVYIILSNGIDITEEYYFKYNSKWYQINRNTFFNKLYTYFPVTVTGPPESSTQDSTVIPSTSTNGGTIGASTVTEENSTTKIAAPKVGTTVLTEPLGTSTTNSTGKGANDTFGSPGKGANSTLMECTSEKNSTEIAAPKVGIGPFGTRFETQFSNTNTIRGPDTVMEKLNKLMEIEIDFENINKEKLYTSTFGINRTIQIIYPRPGIKIISVRNGKSIIWKSNFNLYCDYAYLIKTPELPILCYLLLSNNFTRKINYFIYLNYWININKSQFFYFITHNISTSQILKIISNNTKNTNNIEDSIEDTENEEDSIEDSRDKDINVESTVKEDISVESKVNTDSILESTVNYENEEDSIESEDELFTVKEIPIESAKEGEITIESENENTEVNSTKDTTGKGANDTFGTSGKGANSMGMECTTGKGANSTAMECTSEKNSNEIAVVTKTGESSTFSEESKDTMDTNTNTKETPIRAEGEDTNTKEAPIRAGTRDTKGVDEETGTVGASTVPEIETSNFINKKGLKIRIYRSRIKESKGIIILTHGIGLHFIEVSMRNNLEWNYENFGFITHPFLICPNLNYYNLNNLNINRFKHIFQHNFFSSNISTNLSPNILSTTNISSTTNKSENISENSKKSNKSENLTNLSTNKSNISEKSNLLPNYEYKNSLMELLNNLGYDVYGMDLQSNGFSESYDSIRSHIHNTNDFLDDLLQFIFIIINNQFYSNNNNLNNNKFNLNKFENLNNFVNLINWKKKKRIILFGFSFGANLSIRIIQYYYQSIYKMKKKYKKFGLNKRFGLNKKIKEKIGKFEENKKIKEKNEELDNIFVEDLLVDGVISLSGMLNMDNHLGTRFIKLKILLIKFLALICPRNINKFKSLPVFNQSYQYSILLNVRSYGACYSSSQSTTKPLVILITIVLK</sequence>
<feature type="compositionally biased region" description="Low complexity" evidence="1">
    <location>
        <begin position="170"/>
        <end position="190"/>
    </location>
</feature>
<feature type="region of interest" description="Disordered" evidence="1">
    <location>
        <begin position="502"/>
        <end position="524"/>
    </location>
</feature>
<dbReference type="GeneID" id="3864078"/>
<dbReference type="InterPro" id="IPR029058">
    <property type="entry name" value="AB_hydrolase_fold"/>
</dbReference>
<accession>Q4UJ33</accession>
<evidence type="ECO:0000256" key="1">
    <source>
        <dbReference type="SAM" id="MobiDB-lite"/>
    </source>
</evidence>
<feature type="compositionally biased region" description="Polar residues" evidence="1">
    <location>
        <begin position="502"/>
        <end position="513"/>
    </location>
</feature>
<feature type="region of interest" description="Disordered" evidence="1">
    <location>
        <begin position="457"/>
        <end position="483"/>
    </location>
</feature>
<dbReference type="RefSeq" id="XP_953584.1">
    <property type="nucleotide sequence ID" value="XM_948491.1"/>
</dbReference>
<feature type="region of interest" description="Disordered" evidence="1">
    <location>
        <begin position="165"/>
        <end position="203"/>
    </location>
</feature>
<dbReference type="EMBL" id="CR940347">
    <property type="protein sequence ID" value="CAI72906.1"/>
    <property type="molecule type" value="Genomic_DNA"/>
</dbReference>
<gene>
    <name evidence="3" type="ORF">TA09615</name>
</gene>
<evidence type="ECO:0008006" key="5">
    <source>
        <dbReference type="Google" id="ProtNLM"/>
    </source>
</evidence>
<feature type="chain" id="PRO_5004244601" description="Serine aminopeptidase S33 domain-containing protein" evidence="2">
    <location>
        <begin position="18"/>
        <end position="1322"/>
    </location>
</feature>
<dbReference type="InParanoid" id="Q4UJ33"/>
<feature type="region of interest" description="Disordered" evidence="1">
    <location>
        <begin position="792"/>
        <end position="815"/>
    </location>
</feature>
<evidence type="ECO:0000313" key="3">
    <source>
        <dbReference type="EMBL" id="CAI72906.1"/>
    </source>
</evidence>
<dbReference type="KEGG" id="tan:TA09615"/>
<feature type="compositionally biased region" description="Low complexity" evidence="1">
    <location>
        <begin position="1024"/>
        <end position="1035"/>
    </location>
</feature>
<feature type="compositionally biased region" description="Basic and acidic residues" evidence="1">
    <location>
        <begin position="876"/>
        <end position="886"/>
    </location>
</feature>
<proteinExistence type="predicted"/>
<feature type="region of interest" description="Disordered" evidence="1">
    <location>
        <begin position="270"/>
        <end position="294"/>
    </location>
</feature>
<dbReference type="eggNOG" id="ENOG502QYJK">
    <property type="taxonomic scope" value="Eukaryota"/>
</dbReference>
<dbReference type="STRING" id="5874.Q4UJ33"/>
<evidence type="ECO:0000256" key="2">
    <source>
        <dbReference type="SAM" id="SignalP"/>
    </source>
</evidence>
<organism evidence="3 4">
    <name type="scientific">Theileria annulata</name>
    <dbReference type="NCBI Taxonomy" id="5874"/>
    <lineage>
        <taxon>Eukaryota</taxon>
        <taxon>Sar</taxon>
        <taxon>Alveolata</taxon>
        <taxon>Apicomplexa</taxon>
        <taxon>Aconoidasida</taxon>
        <taxon>Piroplasmida</taxon>
        <taxon>Theileriidae</taxon>
        <taxon>Theileria</taxon>
    </lineage>
</organism>
<dbReference type="Gene3D" id="3.40.50.1820">
    <property type="entry name" value="alpha/beta hydrolase"/>
    <property type="match status" value="1"/>
</dbReference>
<reference evidence="3 4" key="1">
    <citation type="journal article" date="2005" name="Science">
        <title>Genome of the host-cell transforming parasite Theileria annulata compared with T. parva.</title>
        <authorList>
            <person name="Pain A."/>
            <person name="Renauld H."/>
            <person name="Berriman M."/>
            <person name="Murphy L."/>
            <person name="Yeats C.A."/>
            <person name="Weir W."/>
            <person name="Kerhornou A."/>
            <person name="Aslett M."/>
            <person name="Bishop R."/>
            <person name="Bouchier C."/>
            <person name="Cochet M."/>
            <person name="Coulson R.M.R."/>
            <person name="Cronin A."/>
            <person name="de Villiers E.P."/>
            <person name="Fraser A."/>
            <person name="Fosker N."/>
            <person name="Gardner M."/>
            <person name="Goble A."/>
            <person name="Griffiths-Jones S."/>
            <person name="Harris D.E."/>
            <person name="Katzer F."/>
            <person name="Larke N."/>
            <person name="Lord A."/>
            <person name="Maser P."/>
            <person name="McKellar S."/>
            <person name="Mooney P."/>
            <person name="Morton F."/>
            <person name="Nene V."/>
            <person name="O'Neil S."/>
            <person name="Price C."/>
            <person name="Quail M.A."/>
            <person name="Rabbinowitsch E."/>
            <person name="Rawlings N.D."/>
            <person name="Rutter S."/>
            <person name="Saunders D."/>
            <person name="Seeger K."/>
            <person name="Shah T."/>
            <person name="Squares R."/>
            <person name="Squares S."/>
            <person name="Tivey A."/>
            <person name="Walker A.R."/>
            <person name="Woodward J."/>
            <person name="Dobbelaere D.A.E."/>
            <person name="Langsley G."/>
            <person name="Rajandream M.A."/>
            <person name="McKeever D."/>
            <person name="Shiels B."/>
            <person name="Tait A."/>
            <person name="Barrell B.G."/>
            <person name="Hall N."/>
        </authorList>
    </citation>
    <scope>NUCLEOTIDE SEQUENCE [LARGE SCALE GENOMIC DNA]</scope>
    <source>
        <strain evidence="4">Ankara</strain>
    </source>
</reference>
<feature type="region of interest" description="Disordered" evidence="1">
    <location>
        <begin position="704"/>
        <end position="725"/>
    </location>
</feature>
<protein>
    <recommendedName>
        <fullName evidence="5">Serine aminopeptidase S33 domain-containing protein</fullName>
    </recommendedName>
</protein>
<evidence type="ECO:0000313" key="4">
    <source>
        <dbReference type="Proteomes" id="UP000001950"/>
    </source>
</evidence>
<feature type="compositionally biased region" description="Low complexity" evidence="1">
    <location>
        <begin position="1043"/>
        <end position="1052"/>
    </location>
</feature>
<feature type="region of interest" description="Disordered" evidence="1">
    <location>
        <begin position="851"/>
        <end position="886"/>
    </location>
</feature>
<feature type="region of interest" description="Disordered" evidence="1">
    <location>
        <begin position="1024"/>
        <end position="1052"/>
    </location>
</feature>